<feature type="transmembrane region" description="Helical" evidence="10">
    <location>
        <begin position="169"/>
        <end position="189"/>
    </location>
</feature>
<dbReference type="GO" id="GO:0015297">
    <property type="term" value="F:antiporter activity"/>
    <property type="evidence" value="ECO:0007669"/>
    <property type="project" value="InterPro"/>
</dbReference>
<dbReference type="OrthoDB" id="2687058at2759"/>
<evidence type="ECO:0000256" key="10">
    <source>
        <dbReference type="SAM" id="Phobius"/>
    </source>
</evidence>
<feature type="transmembrane region" description="Helical" evidence="10">
    <location>
        <begin position="18"/>
        <end position="38"/>
    </location>
</feature>
<dbReference type="GO" id="GO:0012505">
    <property type="term" value="C:endomembrane system"/>
    <property type="evidence" value="ECO:0007669"/>
    <property type="project" value="TreeGrafter"/>
</dbReference>
<dbReference type="Gene3D" id="1.20.1530.20">
    <property type="match status" value="1"/>
</dbReference>
<comment type="caution">
    <text evidence="12">The sequence shown here is derived from an EMBL/GenBank/DDBJ whole genome shotgun (WGS) entry which is preliminary data.</text>
</comment>
<dbReference type="Pfam" id="PF00999">
    <property type="entry name" value="Na_H_Exchanger"/>
    <property type="match status" value="1"/>
</dbReference>
<protein>
    <submittedName>
        <fullName evidence="12">Sodium/hydrogen exchanger</fullName>
    </submittedName>
</protein>
<reference evidence="12 13" key="1">
    <citation type="journal article" date="2013" name="BMC Genomics">
        <title>The miniature genome of a carnivorous plant Genlisea aurea contains a low number of genes and short non-coding sequences.</title>
        <authorList>
            <person name="Leushkin E.V."/>
            <person name="Sutormin R.A."/>
            <person name="Nabieva E.R."/>
            <person name="Penin A.A."/>
            <person name="Kondrashov A.S."/>
            <person name="Logacheva M.D."/>
        </authorList>
    </citation>
    <scope>NUCLEOTIDE SEQUENCE [LARGE SCALE GENOMIC DNA]</scope>
</reference>
<keyword evidence="7" id="KW-0406">Ion transport</keyword>
<comment type="subcellular location">
    <subcellularLocation>
        <location evidence="1">Membrane</location>
        <topology evidence="1">Multi-pass membrane protein</topology>
    </subcellularLocation>
</comment>
<feature type="non-terminal residue" evidence="12">
    <location>
        <position position="1"/>
    </location>
</feature>
<proteinExistence type="inferred from homology"/>
<keyword evidence="4 10" id="KW-0812">Transmembrane</keyword>
<evidence type="ECO:0000256" key="3">
    <source>
        <dbReference type="ARBA" id="ARBA00022538"/>
    </source>
</evidence>
<dbReference type="PANTHER" id="PTHR32468:SF0">
    <property type="entry name" value="K(+)_H(+) ANTIPORTER 1"/>
    <property type="match status" value="1"/>
</dbReference>
<evidence type="ECO:0000259" key="11">
    <source>
        <dbReference type="Pfam" id="PF00999"/>
    </source>
</evidence>
<feature type="non-terminal residue" evidence="12">
    <location>
        <position position="536"/>
    </location>
</feature>
<evidence type="ECO:0000256" key="7">
    <source>
        <dbReference type="ARBA" id="ARBA00023065"/>
    </source>
</evidence>
<dbReference type="AlphaFoldDB" id="S8C8Y5"/>
<evidence type="ECO:0000256" key="6">
    <source>
        <dbReference type="ARBA" id="ARBA00022989"/>
    </source>
</evidence>
<evidence type="ECO:0000256" key="1">
    <source>
        <dbReference type="ARBA" id="ARBA00004141"/>
    </source>
</evidence>
<dbReference type="PANTHER" id="PTHR32468">
    <property type="entry name" value="CATION/H + ANTIPORTER"/>
    <property type="match status" value="1"/>
</dbReference>
<evidence type="ECO:0000256" key="8">
    <source>
        <dbReference type="ARBA" id="ARBA00023136"/>
    </source>
</evidence>
<keyword evidence="13" id="KW-1185">Reference proteome</keyword>
<keyword evidence="5" id="KW-0630">Potassium</keyword>
<dbReference type="InterPro" id="IPR038770">
    <property type="entry name" value="Na+/solute_symporter_sf"/>
</dbReference>
<keyword evidence="6 10" id="KW-1133">Transmembrane helix</keyword>
<evidence type="ECO:0000256" key="2">
    <source>
        <dbReference type="ARBA" id="ARBA00022448"/>
    </source>
</evidence>
<feature type="transmembrane region" description="Helical" evidence="10">
    <location>
        <begin position="139"/>
        <end position="162"/>
    </location>
</feature>
<evidence type="ECO:0000256" key="5">
    <source>
        <dbReference type="ARBA" id="ARBA00022958"/>
    </source>
</evidence>
<dbReference type="GO" id="GO:0006885">
    <property type="term" value="P:regulation of pH"/>
    <property type="evidence" value="ECO:0007669"/>
    <property type="project" value="TreeGrafter"/>
</dbReference>
<evidence type="ECO:0000313" key="13">
    <source>
        <dbReference type="Proteomes" id="UP000015453"/>
    </source>
</evidence>
<dbReference type="GO" id="GO:0006813">
    <property type="term" value="P:potassium ion transport"/>
    <property type="evidence" value="ECO:0007669"/>
    <property type="project" value="UniProtKB-KW"/>
</dbReference>
<dbReference type="GO" id="GO:0016020">
    <property type="term" value="C:membrane"/>
    <property type="evidence" value="ECO:0007669"/>
    <property type="project" value="UniProtKB-SubCell"/>
</dbReference>
<evidence type="ECO:0000313" key="12">
    <source>
        <dbReference type="EMBL" id="EPS63339.1"/>
    </source>
</evidence>
<evidence type="ECO:0000256" key="4">
    <source>
        <dbReference type="ARBA" id="ARBA00022692"/>
    </source>
</evidence>
<comment type="similarity">
    <text evidence="9">Belongs to the monovalent cation:proton antiporter 2 (CPA2) transporter (TC 2.A.37) family. CHX (TC 2.A.37.4) subfamily.</text>
</comment>
<dbReference type="InterPro" id="IPR050794">
    <property type="entry name" value="CPA2_transporter"/>
</dbReference>
<organism evidence="12 13">
    <name type="scientific">Genlisea aurea</name>
    <dbReference type="NCBI Taxonomy" id="192259"/>
    <lineage>
        <taxon>Eukaryota</taxon>
        <taxon>Viridiplantae</taxon>
        <taxon>Streptophyta</taxon>
        <taxon>Embryophyta</taxon>
        <taxon>Tracheophyta</taxon>
        <taxon>Spermatophyta</taxon>
        <taxon>Magnoliopsida</taxon>
        <taxon>eudicotyledons</taxon>
        <taxon>Gunneridae</taxon>
        <taxon>Pentapetalae</taxon>
        <taxon>asterids</taxon>
        <taxon>lamiids</taxon>
        <taxon>Lamiales</taxon>
        <taxon>Lentibulariaceae</taxon>
        <taxon>Genlisea</taxon>
    </lineage>
</organism>
<name>S8C8Y5_9LAMI</name>
<dbReference type="Gene3D" id="3.40.50.12370">
    <property type="match status" value="1"/>
</dbReference>
<sequence length="536" mass="57387">AMTGNGGAGPNKPAITSLWILLSAVTFVIFMMVIVKPAMKWIVRRNSSAASTAVPEPYICLALAGVLASAFVTDLIGIHAIFGAFVFGLAIPKEEGDFAGELTEKIEDFACCLFLPLYFASSGLKTDVSKIRGGRDVGLLALAVAAACAGKVIGSFVVAVMCRFPARESLMIGVLMNTKGLVELIVLNIGKEKKVLSEGSFTILVIMAIFTTFITTPIVMALKTRRRSSASKDGLPAAVSGEHRLLACVHNSDDVPSVVNLVRLFRPAAAEPELYILHLLTEPPSPAVKFRPWRAGGGHDEIAAALRAHCGGATGAKILLATAASPSEINRAAAENGVEMIVLPFRGQWRAASRKVVTEAPPCIVAVIVDGGREISRVESVCVVFSGGPHDRAAVKLAGNMAARITVIRFRGETSGHITTSSTEKVIIFPTSTNSKKKIIHQERDERSIQEFIKRRENEPDQYKIIEKESSSSDDELLSEIGRNGAYDLMVIGKTTPRWWPVTEGPESELGRVGDLLVSIVQEGGFVSSLLVVQSQ</sequence>
<feature type="transmembrane region" description="Helical" evidence="10">
    <location>
        <begin position="201"/>
        <end position="222"/>
    </location>
</feature>
<keyword evidence="8 10" id="KW-0472">Membrane</keyword>
<dbReference type="Proteomes" id="UP000015453">
    <property type="component" value="Unassembled WGS sequence"/>
</dbReference>
<evidence type="ECO:0000256" key="9">
    <source>
        <dbReference type="ARBA" id="ARBA00038341"/>
    </source>
</evidence>
<feature type="domain" description="Cation/H+ exchanger transmembrane" evidence="11">
    <location>
        <begin position="14"/>
        <end position="219"/>
    </location>
</feature>
<dbReference type="GO" id="GO:1902600">
    <property type="term" value="P:proton transmembrane transport"/>
    <property type="evidence" value="ECO:0007669"/>
    <property type="project" value="InterPro"/>
</dbReference>
<keyword evidence="3" id="KW-0633">Potassium transport</keyword>
<dbReference type="EMBL" id="AUSU01005550">
    <property type="protein sequence ID" value="EPS63339.1"/>
    <property type="molecule type" value="Genomic_DNA"/>
</dbReference>
<feature type="transmembrane region" description="Helical" evidence="10">
    <location>
        <begin position="58"/>
        <end position="91"/>
    </location>
</feature>
<accession>S8C8Y5</accession>
<dbReference type="InterPro" id="IPR006153">
    <property type="entry name" value="Cation/H_exchanger_TM"/>
</dbReference>
<keyword evidence="2" id="KW-0813">Transport</keyword>
<gene>
    <name evidence="12" type="ORF">M569_11445</name>
</gene>